<organism evidence="2 3">
    <name type="scientific">Haloquadratum walsbyi (strain DSM 16854 / JCM 12705 / C23)</name>
    <dbReference type="NCBI Taxonomy" id="768065"/>
    <lineage>
        <taxon>Archaea</taxon>
        <taxon>Methanobacteriati</taxon>
        <taxon>Methanobacteriota</taxon>
        <taxon>Stenosarchaea group</taxon>
        <taxon>Halobacteria</taxon>
        <taxon>Halobacteriales</taxon>
        <taxon>Haloferacaceae</taxon>
        <taxon>Haloquadratum</taxon>
    </lineage>
</organism>
<evidence type="ECO:0000313" key="2">
    <source>
        <dbReference type="EMBL" id="CCC41479.1"/>
    </source>
</evidence>
<gene>
    <name evidence="2" type="ordered locus">Hqrw_3741</name>
</gene>
<dbReference type="Proteomes" id="UP000007954">
    <property type="component" value="Chromosome"/>
</dbReference>
<protein>
    <submittedName>
        <fullName evidence="2">Uncharacterized protein</fullName>
    </submittedName>
</protein>
<dbReference type="KEGG" id="hwc:Hqrw_3741"/>
<feature type="transmembrane region" description="Helical" evidence="1">
    <location>
        <begin position="71"/>
        <end position="94"/>
    </location>
</feature>
<evidence type="ECO:0000256" key="1">
    <source>
        <dbReference type="SAM" id="Phobius"/>
    </source>
</evidence>
<evidence type="ECO:0000313" key="3">
    <source>
        <dbReference type="Proteomes" id="UP000007954"/>
    </source>
</evidence>
<accession>G0LN09</accession>
<sequence length="96" mass="10059">MRRHSAFGLAFVLMSLVWGQTAVFQSDSELVFLLTGGSAVGLACLGGAIISGLVTPRSIPDDELSPLATRLLVVFASIGLFAILLIYALVLIPISV</sequence>
<feature type="transmembrane region" description="Helical" evidence="1">
    <location>
        <begin position="29"/>
        <end position="50"/>
    </location>
</feature>
<keyword evidence="1" id="KW-1133">Transmembrane helix</keyword>
<name>G0LN09_HALWC</name>
<dbReference type="AlphaFoldDB" id="G0LN09"/>
<proteinExistence type="predicted"/>
<keyword evidence="1" id="KW-0812">Transmembrane</keyword>
<dbReference type="EMBL" id="FR746099">
    <property type="protein sequence ID" value="CCC41479.1"/>
    <property type="molecule type" value="Genomic_DNA"/>
</dbReference>
<keyword evidence="1" id="KW-0472">Membrane</keyword>
<dbReference type="HOGENOM" id="CLU_2447619_0_0_2"/>
<reference evidence="2 3" key="1">
    <citation type="journal article" date="2011" name="PLoS ONE">
        <title>Haloquadratum walsbyi: limited diversity in a global pond.</title>
        <authorList>
            <person name="Dyall-Smith M."/>
            <person name="Pfeiffer F."/>
            <person name="Klee K."/>
            <person name="Palm P."/>
            <person name="Gross K."/>
            <person name="Schuster S.C."/>
            <person name="Rampp M."/>
            <person name="Oesterhelt D."/>
        </authorList>
    </citation>
    <scope>NUCLEOTIDE SEQUENCE [LARGE SCALE GENOMIC DNA]</scope>
    <source>
        <strain evidence="3">DSM 16854 / JCM 12705 / C23</strain>
    </source>
</reference>